<comment type="function">
    <text evidence="10">Na(+)/H(+) antiporter that extrudes sodium in exchange for external protons.</text>
</comment>
<dbReference type="AlphaFoldDB" id="A0A1T2X050"/>
<dbReference type="PANTHER" id="PTHR10110:SF86">
    <property type="entry name" value="SODIUM_HYDROGEN EXCHANGER 7"/>
    <property type="match status" value="1"/>
</dbReference>
<feature type="transmembrane region" description="Helical" evidence="10">
    <location>
        <begin position="84"/>
        <end position="107"/>
    </location>
</feature>
<gene>
    <name evidence="12" type="ORF">BVG16_29650</name>
</gene>
<evidence type="ECO:0000313" key="12">
    <source>
        <dbReference type="EMBL" id="OPA73247.1"/>
    </source>
</evidence>
<dbReference type="STRING" id="1324314.BVG16_29650"/>
<evidence type="ECO:0000256" key="6">
    <source>
        <dbReference type="ARBA" id="ARBA00023053"/>
    </source>
</evidence>
<evidence type="ECO:0000259" key="11">
    <source>
        <dbReference type="Pfam" id="PF00999"/>
    </source>
</evidence>
<keyword evidence="7 10" id="KW-0406">Ion transport</keyword>
<dbReference type="GO" id="GO:0005886">
    <property type="term" value="C:plasma membrane"/>
    <property type="evidence" value="ECO:0007669"/>
    <property type="project" value="UniProtKB-SubCell"/>
</dbReference>
<keyword evidence="9 10" id="KW-0739">Sodium transport</keyword>
<dbReference type="EMBL" id="MSZX01000020">
    <property type="protein sequence ID" value="OPA73247.1"/>
    <property type="molecule type" value="Genomic_DNA"/>
</dbReference>
<feature type="transmembrane region" description="Helical" evidence="10">
    <location>
        <begin position="27"/>
        <end position="47"/>
    </location>
</feature>
<comment type="similarity">
    <text evidence="10">Belongs to the monovalent cation:proton antiporter 1 (CPA1) transporter (TC 2.A.36) family.</text>
</comment>
<keyword evidence="10" id="KW-0050">Antiport</keyword>
<keyword evidence="5 10" id="KW-1133">Transmembrane helix</keyword>
<feature type="transmembrane region" description="Helical" evidence="10">
    <location>
        <begin position="239"/>
        <end position="255"/>
    </location>
</feature>
<dbReference type="GO" id="GO:0098719">
    <property type="term" value="P:sodium ion import across plasma membrane"/>
    <property type="evidence" value="ECO:0007669"/>
    <property type="project" value="TreeGrafter"/>
</dbReference>
<dbReference type="InterPro" id="IPR004705">
    <property type="entry name" value="Cation/H_exchanger_CPA1_bac"/>
</dbReference>
<comment type="caution">
    <text evidence="10">Lacks conserved residue(s) required for the propagation of feature annotation.</text>
</comment>
<evidence type="ECO:0000313" key="13">
    <source>
        <dbReference type="Proteomes" id="UP000190188"/>
    </source>
</evidence>
<dbReference type="Pfam" id="PF00999">
    <property type="entry name" value="Na_H_Exchanger"/>
    <property type="match status" value="1"/>
</dbReference>
<evidence type="ECO:0000256" key="4">
    <source>
        <dbReference type="ARBA" id="ARBA00022692"/>
    </source>
</evidence>
<dbReference type="RefSeq" id="WP_078502815.1">
    <property type="nucleotide sequence ID" value="NZ_MSZX01000020.1"/>
</dbReference>
<dbReference type="InterPro" id="IPR006153">
    <property type="entry name" value="Cation/H_exchanger_TM"/>
</dbReference>
<evidence type="ECO:0000256" key="1">
    <source>
        <dbReference type="ARBA" id="ARBA00004651"/>
    </source>
</evidence>
<feature type="transmembrane region" description="Helical" evidence="10">
    <location>
        <begin position="369"/>
        <end position="394"/>
    </location>
</feature>
<dbReference type="InterPro" id="IPR018422">
    <property type="entry name" value="Cation/H_exchanger_CPA1"/>
</dbReference>
<feature type="transmembrane region" description="Helical" evidence="10">
    <location>
        <begin position="276"/>
        <end position="293"/>
    </location>
</feature>
<comment type="subcellular location">
    <subcellularLocation>
        <location evidence="1 10">Cell membrane</location>
        <topology evidence="1 10">Multi-pass membrane protein</topology>
    </subcellularLocation>
</comment>
<feature type="transmembrane region" description="Helical" evidence="10">
    <location>
        <begin position="216"/>
        <end position="233"/>
    </location>
</feature>
<dbReference type="Proteomes" id="UP000190188">
    <property type="component" value="Unassembled WGS sequence"/>
</dbReference>
<evidence type="ECO:0000256" key="7">
    <source>
        <dbReference type="ARBA" id="ARBA00023065"/>
    </source>
</evidence>
<dbReference type="NCBIfam" id="TIGR00831">
    <property type="entry name" value="a_cpa1"/>
    <property type="match status" value="1"/>
</dbReference>
<keyword evidence="8 10" id="KW-0472">Membrane</keyword>
<keyword evidence="2 10" id="KW-0813">Transport</keyword>
<name>A0A1T2X050_9BACL</name>
<accession>A0A1T2X050</accession>
<keyword evidence="6 10" id="KW-0915">Sodium</keyword>
<reference evidence="12 13" key="1">
    <citation type="submission" date="2017-01" db="EMBL/GenBank/DDBJ databases">
        <title>Genome analysis of Paenibacillus selenitrireducens ES3-24.</title>
        <authorList>
            <person name="Xu D."/>
            <person name="Yao R."/>
            <person name="Zheng S."/>
        </authorList>
    </citation>
    <scope>NUCLEOTIDE SEQUENCE [LARGE SCALE GENOMIC DNA]</scope>
    <source>
        <strain evidence="12 13">ES3-24</strain>
    </source>
</reference>
<feature type="transmembrane region" description="Helical" evidence="10">
    <location>
        <begin position="313"/>
        <end position="333"/>
    </location>
</feature>
<evidence type="ECO:0000256" key="3">
    <source>
        <dbReference type="ARBA" id="ARBA00022475"/>
    </source>
</evidence>
<feature type="transmembrane region" description="Helical" evidence="10">
    <location>
        <begin position="406"/>
        <end position="428"/>
    </location>
</feature>
<protein>
    <submittedName>
        <fullName evidence="12">Na+/H+ antiporter</fullName>
    </submittedName>
</protein>
<feature type="domain" description="Cation/H+ exchanger transmembrane" evidence="11">
    <location>
        <begin position="14"/>
        <end position="428"/>
    </location>
</feature>
<proteinExistence type="inferred from homology"/>
<dbReference type="GO" id="GO:0051453">
    <property type="term" value="P:regulation of intracellular pH"/>
    <property type="evidence" value="ECO:0007669"/>
    <property type="project" value="TreeGrafter"/>
</dbReference>
<evidence type="ECO:0000256" key="5">
    <source>
        <dbReference type="ARBA" id="ARBA00022989"/>
    </source>
</evidence>
<evidence type="ECO:0000256" key="2">
    <source>
        <dbReference type="ARBA" id="ARBA00022448"/>
    </source>
</evidence>
<dbReference type="PANTHER" id="PTHR10110">
    <property type="entry name" value="SODIUM/HYDROGEN EXCHANGER"/>
    <property type="match status" value="1"/>
</dbReference>
<dbReference type="Gene3D" id="6.10.140.1330">
    <property type="match status" value="1"/>
</dbReference>
<dbReference type="GO" id="GO:0015386">
    <property type="term" value="F:potassium:proton antiporter activity"/>
    <property type="evidence" value="ECO:0007669"/>
    <property type="project" value="TreeGrafter"/>
</dbReference>
<comment type="caution">
    <text evidence="12">The sequence shown here is derived from an EMBL/GenBank/DDBJ whole genome shotgun (WGS) entry which is preliminary data.</text>
</comment>
<keyword evidence="3 10" id="KW-1003">Cell membrane</keyword>
<evidence type="ECO:0000256" key="9">
    <source>
        <dbReference type="ARBA" id="ARBA00023201"/>
    </source>
</evidence>
<keyword evidence="4 10" id="KW-0812">Transmembrane</keyword>
<sequence length="693" mass="77638">MHFLILLIALTLVVVTATVLNRRFPKIPVALFQIAIGAVVSWLPLHLSLTFEPEAFMVCIIAPLLFGDGRAVSRVEMWKYKTPILLMSLGLVLITVIGIGYVIHYLIPSMPLAAAFALAAILSPTDAVAVKSITKGMSLPKGLMPILEGESLLNDAAGIVSFKVALAVVLTGVFSVQGAAINFIFVAIGGVIAGFLLGGLFVKLRLSLRKYGFEEVNTLVVIQLITPFVIYLLAEELHVSGILAVVTAGIIHGIERDRLQQTTTKLQIISSNTWSVLSYILNGFVFVLLGFLLPDAYRGMVASHEVGLSKVLLLTLLIAIGLFVIRYIWVLIFHKKFNGREKVSIFEQIFRGSKPVNELPEEHTPRGRYAFIAATCGIHGTITLATALSIPYELSAGIPFPLRDTIIFISAGVILISLIYATIALPFFNAKGNVETTPDQEFSWEKANQYVISKSIQLLGAEATPENQVATNMVLKGFSEQLAYAEQGGVQDLSEKKIREIRQIAMDAERNKCADLIREGRISPQMQSIYDYYHQRREQYTLLSNLRRGLFHIKMYFVKRRFRKLAESKKMGHKAQPYVNQIQQAVHQFREIEHLLYQEAIDAIKAHRTKENSQEALFVMQHYARRMQQLSGQDVESEKFQHQLTQVNLRGIQIKRDLVQELEDEHKVSAKTALELRQHINYDEMLLLDEGEE</sequence>
<evidence type="ECO:0000256" key="10">
    <source>
        <dbReference type="RuleBase" id="RU366002"/>
    </source>
</evidence>
<feature type="transmembrane region" description="Helical" evidence="10">
    <location>
        <begin position="180"/>
        <end position="204"/>
    </location>
</feature>
<dbReference type="GO" id="GO:0015385">
    <property type="term" value="F:sodium:proton antiporter activity"/>
    <property type="evidence" value="ECO:0007669"/>
    <property type="project" value="InterPro"/>
</dbReference>
<keyword evidence="13" id="KW-1185">Reference proteome</keyword>
<organism evidence="12 13">
    <name type="scientific">Paenibacillus selenitireducens</name>
    <dbReference type="NCBI Taxonomy" id="1324314"/>
    <lineage>
        <taxon>Bacteria</taxon>
        <taxon>Bacillati</taxon>
        <taxon>Bacillota</taxon>
        <taxon>Bacilli</taxon>
        <taxon>Bacillales</taxon>
        <taxon>Paenibacillaceae</taxon>
        <taxon>Paenibacillus</taxon>
    </lineage>
</organism>
<evidence type="ECO:0000256" key="8">
    <source>
        <dbReference type="ARBA" id="ARBA00023136"/>
    </source>
</evidence>